<dbReference type="InterPro" id="IPR013087">
    <property type="entry name" value="Znf_C2H2_type"/>
</dbReference>
<name>A0AAD8KHG0_TARER</name>
<dbReference type="Gene3D" id="3.30.160.60">
    <property type="entry name" value="Classic Zinc Finger"/>
    <property type="match status" value="1"/>
</dbReference>
<dbReference type="PANTHER" id="PTHR46353:SF23">
    <property type="entry name" value="C2H2 ZINC FINGER-CONTAINING PROTEIN-RELATED"/>
    <property type="match status" value="1"/>
</dbReference>
<dbReference type="SUPFAM" id="SSF57667">
    <property type="entry name" value="beta-beta-alpha zinc fingers"/>
    <property type="match status" value="1"/>
</dbReference>
<dbReference type="PROSITE" id="PS00028">
    <property type="entry name" value="ZINC_FINGER_C2H2_1"/>
    <property type="match status" value="1"/>
</dbReference>
<dbReference type="InterPro" id="IPR036236">
    <property type="entry name" value="Znf_C2H2_sf"/>
</dbReference>
<dbReference type="Proteomes" id="UP001229421">
    <property type="component" value="Unassembled WGS sequence"/>
</dbReference>
<dbReference type="GO" id="GO:0009740">
    <property type="term" value="P:gibberellic acid mediated signaling pathway"/>
    <property type="evidence" value="ECO:0007669"/>
    <property type="project" value="TreeGrafter"/>
</dbReference>
<sequence>MVEHDHHHQPKPSTTIKMKLFGIIVSNDEDAQPPSSSRHKFECHYCNRIFQNSQALGGHQNAHKKERQHLKRSQLQSNRTGGEVMMSTLIGARLDQHNGHIVDGRFSDGNNGHNFNGIDLHLKL</sequence>
<evidence type="ECO:0000259" key="2">
    <source>
        <dbReference type="PROSITE" id="PS50157"/>
    </source>
</evidence>
<reference evidence="3" key="1">
    <citation type="journal article" date="2023" name="bioRxiv">
        <title>Improved chromosome-level genome assembly for marigold (Tagetes erecta).</title>
        <authorList>
            <person name="Jiang F."/>
            <person name="Yuan L."/>
            <person name="Wang S."/>
            <person name="Wang H."/>
            <person name="Xu D."/>
            <person name="Wang A."/>
            <person name="Fan W."/>
        </authorList>
    </citation>
    <scope>NUCLEOTIDE SEQUENCE</scope>
    <source>
        <strain evidence="3">WSJ</strain>
        <tissue evidence="3">Leaf</tissue>
    </source>
</reference>
<keyword evidence="1" id="KW-0862">Zinc</keyword>
<keyword evidence="1" id="KW-0863">Zinc-finger</keyword>
<organism evidence="3 4">
    <name type="scientific">Tagetes erecta</name>
    <name type="common">African marigold</name>
    <dbReference type="NCBI Taxonomy" id="13708"/>
    <lineage>
        <taxon>Eukaryota</taxon>
        <taxon>Viridiplantae</taxon>
        <taxon>Streptophyta</taxon>
        <taxon>Embryophyta</taxon>
        <taxon>Tracheophyta</taxon>
        <taxon>Spermatophyta</taxon>
        <taxon>Magnoliopsida</taxon>
        <taxon>eudicotyledons</taxon>
        <taxon>Gunneridae</taxon>
        <taxon>Pentapetalae</taxon>
        <taxon>asterids</taxon>
        <taxon>campanulids</taxon>
        <taxon>Asterales</taxon>
        <taxon>Asteraceae</taxon>
        <taxon>Asteroideae</taxon>
        <taxon>Heliantheae alliance</taxon>
        <taxon>Tageteae</taxon>
        <taxon>Tagetes</taxon>
    </lineage>
</organism>
<evidence type="ECO:0000313" key="4">
    <source>
        <dbReference type="Proteomes" id="UP001229421"/>
    </source>
</evidence>
<dbReference type="EMBL" id="JAUHHV010000005">
    <property type="protein sequence ID" value="KAK1423082.1"/>
    <property type="molecule type" value="Genomic_DNA"/>
</dbReference>
<dbReference type="AlphaFoldDB" id="A0AAD8KHG0"/>
<keyword evidence="4" id="KW-1185">Reference proteome</keyword>
<feature type="domain" description="C2H2-type" evidence="2">
    <location>
        <begin position="41"/>
        <end position="68"/>
    </location>
</feature>
<evidence type="ECO:0000256" key="1">
    <source>
        <dbReference type="PROSITE-ProRule" id="PRU00042"/>
    </source>
</evidence>
<dbReference type="GO" id="GO:0010090">
    <property type="term" value="P:trichome morphogenesis"/>
    <property type="evidence" value="ECO:0007669"/>
    <property type="project" value="InterPro"/>
</dbReference>
<dbReference type="InterPro" id="IPR044299">
    <property type="entry name" value="GIS3/ZFP5/ZFP6"/>
</dbReference>
<dbReference type="GO" id="GO:0008270">
    <property type="term" value="F:zinc ion binding"/>
    <property type="evidence" value="ECO:0007669"/>
    <property type="project" value="UniProtKB-KW"/>
</dbReference>
<dbReference type="GO" id="GO:0000976">
    <property type="term" value="F:transcription cis-regulatory region binding"/>
    <property type="evidence" value="ECO:0007669"/>
    <property type="project" value="TreeGrafter"/>
</dbReference>
<protein>
    <recommendedName>
        <fullName evidence="2">C2H2-type domain-containing protein</fullName>
    </recommendedName>
</protein>
<dbReference type="PROSITE" id="PS50157">
    <property type="entry name" value="ZINC_FINGER_C2H2_2"/>
    <property type="match status" value="1"/>
</dbReference>
<dbReference type="Pfam" id="PF13912">
    <property type="entry name" value="zf-C2H2_6"/>
    <property type="match status" value="1"/>
</dbReference>
<keyword evidence="1" id="KW-0479">Metal-binding</keyword>
<dbReference type="GO" id="GO:0009736">
    <property type="term" value="P:cytokinin-activated signaling pathway"/>
    <property type="evidence" value="ECO:0007669"/>
    <property type="project" value="TreeGrafter"/>
</dbReference>
<comment type="caution">
    <text evidence="3">The sequence shown here is derived from an EMBL/GenBank/DDBJ whole genome shotgun (WGS) entry which is preliminary data.</text>
</comment>
<gene>
    <name evidence="3" type="ORF">QVD17_18376</name>
</gene>
<accession>A0AAD8KHG0</accession>
<dbReference type="GO" id="GO:0003700">
    <property type="term" value="F:DNA-binding transcription factor activity"/>
    <property type="evidence" value="ECO:0007669"/>
    <property type="project" value="TreeGrafter"/>
</dbReference>
<proteinExistence type="predicted"/>
<evidence type="ECO:0000313" key="3">
    <source>
        <dbReference type="EMBL" id="KAK1423082.1"/>
    </source>
</evidence>
<dbReference type="PANTHER" id="PTHR46353">
    <property type="entry name" value="ZINC FINGER PROTEIN 5"/>
    <property type="match status" value="1"/>
</dbReference>
<dbReference type="GO" id="GO:0005634">
    <property type="term" value="C:nucleus"/>
    <property type="evidence" value="ECO:0007669"/>
    <property type="project" value="TreeGrafter"/>
</dbReference>